<dbReference type="EMBL" id="NEDP02005456">
    <property type="protein sequence ID" value="OWF40707.1"/>
    <property type="molecule type" value="Genomic_DNA"/>
</dbReference>
<accession>A0A210PW37</accession>
<dbReference type="AlphaFoldDB" id="A0A210PW37"/>
<evidence type="ECO:0000256" key="3">
    <source>
        <dbReference type="ARBA" id="ARBA00022989"/>
    </source>
</evidence>
<evidence type="ECO:0000313" key="8">
    <source>
        <dbReference type="EMBL" id="OWF40707.1"/>
    </source>
</evidence>
<dbReference type="PANTHER" id="PTHR23121:SF9">
    <property type="entry name" value="SODIUM-DEPENDENT GLUCOSE TRANSPORTER 1"/>
    <property type="match status" value="1"/>
</dbReference>
<comment type="caution">
    <text evidence="8">The sequence shown here is derived from an EMBL/GenBank/DDBJ whole genome shotgun (WGS) entry which is preliminary data.</text>
</comment>
<keyword evidence="2 6" id="KW-0812">Transmembrane</keyword>
<keyword evidence="9" id="KW-1185">Reference proteome</keyword>
<evidence type="ECO:0000259" key="7">
    <source>
        <dbReference type="PROSITE" id="PS50850"/>
    </source>
</evidence>
<dbReference type="PANTHER" id="PTHR23121">
    <property type="entry name" value="SODIUM-DEPENDENT GLUCOSE TRANSPORTER 1"/>
    <property type="match status" value="1"/>
</dbReference>
<reference evidence="8 9" key="1">
    <citation type="journal article" date="2017" name="Nat. Ecol. Evol.">
        <title>Scallop genome provides insights into evolution of bilaterian karyotype and development.</title>
        <authorList>
            <person name="Wang S."/>
            <person name="Zhang J."/>
            <person name="Jiao W."/>
            <person name="Li J."/>
            <person name="Xun X."/>
            <person name="Sun Y."/>
            <person name="Guo X."/>
            <person name="Huan P."/>
            <person name="Dong B."/>
            <person name="Zhang L."/>
            <person name="Hu X."/>
            <person name="Sun X."/>
            <person name="Wang J."/>
            <person name="Zhao C."/>
            <person name="Wang Y."/>
            <person name="Wang D."/>
            <person name="Huang X."/>
            <person name="Wang R."/>
            <person name="Lv J."/>
            <person name="Li Y."/>
            <person name="Zhang Z."/>
            <person name="Liu B."/>
            <person name="Lu W."/>
            <person name="Hui Y."/>
            <person name="Liang J."/>
            <person name="Zhou Z."/>
            <person name="Hou R."/>
            <person name="Li X."/>
            <person name="Liu Y."/>
            <person name="Li H."/>
            <person name="Ning X."/>
            <person name="Lin Y."/>
            <person name="Zhao L."/>
            <person name="Xing Q."/>
            <person name="Dou J."/>
            <person name="Li Y."/>
            <person name="Mao J."/>
            <person name="Guo H."/>
            <person name="Dou H."/>
            <person name="Li T."/>
            <person name="Mu C."/>
            <person name="Jiang W."/>
            <person name="Fu Q."/>
            <person name="Fu X."/>
            <person name="Miao Y."/>
            <person name="Liu J."/>
            <person name="Yu Q."/>
            <person name="Li R."/>
            <person name="Liao H."/>
            <person name="Li X."/>
            <person name="Kong Y."/>
            <person name="Jiang Z."/>
            <person name="Chourrout D."/>
            <person name="Li R."/>
            <person name="Bao Z."/>
        </authorList>
    </citation>
    <scope>NUCLEOTIDE SEQUENCE [LARGE SCALE GENOMIC DNA]</scope>
    <source>
        <strain evidence="8 9">PY_sf001</strain>
    </source>
</reference>
<gene>
    <name evidence="8" type="ORF">KP79_PYT19230</name>
</gene>
<feature type="transmembrane region" description="Helical" evidence="6">
    <location>
        <begin position="124"/>
        <end position="143"/>
    </location>
</feature>
<keyword evidence="3 6" id="KW-1133">Transmembrane helix</keyword>
<proteinExistence type="predicted"/>
<keyword evidence="8" id="KW-0813">Transport</keyword>
<keyword evidence="4 6" id="KW-0472">Membrane</keyword>
<sequence length="179" mass="19649">MAKSKDDYKVNGSECESVPFNESTNEDGKEKCQTKAPITEYRSFLHEILNNDATRFKTLLSVCAASGFCILGWTKGQFGPAFLDILLIGGTSLEEGSMFMTSYFIGRVLGSILGGAIYSRLNRYLILVVAMTTNSVMFAVIPWCTVYELMIAAHVLHGISGGVMSVCKLHYPGFIVHLL</sequence>
<evidence type="ECO:0000313" key="9">
    <source>
        <dbReference type="Proteomes" id="UP000242188"/>
    </source>
</evidence>
<dbReference type="GO" id="GO:0022857">
    <property type="term" value="F:transmembrane transporter activity"/>
    <property type="evidence" value="ECO:0007669"/>
    <property type="project" value="InterPro"/>
</dbReference>
<evidence type="ECO:0000256" key="4">
    <source>
        <dbReference type="ARBA" id="ARBA00023136"/>
    </source>
</evidence>
<feature type="transmembrane region" description="Helical" evidence="6">
    <location>
        <begin position="59"/>
        <end position="78"/>
    </location>
</feature>
<evidence type="ECO:0000256" key="2">
    <source>
        <dbReference type="ARBA" id="ARBA00022692"/>
    </source>
</evidence>
<evidence type="ECO:0000256" key="6">
    <source>
        <dbReference type="SAM" id="Phobius"/>
    </source>
</evidence>
<comment type="subcellular location">
    <subcellularLocation>
        <location evidence="1">Membrane</location>
        <topology evidence="1">Multi-pass membrane protein</topology>
    </subcellularLocation>
</comment>
<dbReference type="Gene3D" id="1.20.1250.20">
    <property type="entry name" value="MFS general substrate transporter like domains"/>
    <property type="match status" value="1"/>
</dbReference>
<dbReference type="PROSITE" id="PS50850">
    <property type="entry name" value="MFS"/>
    <property type="match status" value="1"/>
</dbReference>
<dbReference type="GO" id="GO:0016020">
    <property type="term" value="C:membrane"/>
    <property type="evidence" value="ECO:0007669"/>
    <property type="project" value="UniProtKB-SubCell"/>
</dbReference>
<keyword evidence="8" id="KW-0762">Sugar transport</keyword>
<feature type="transmembrane region" description="Helical" evidence="6">
    <location>
        <begin position="98"/>
        <end position="117"/>
    </location>
</feature>
<dbReference type="SUPFAM" id="SSF103473">
    <property type="entry name" value="MFS general substrate transporter"/>
    <property type="match status" value="1"/>
</dbReference>
<protein>
    <submittedName>
        <fullName evidence="8">Sodium-dependent glucose transporter 1</fullName>
    </submittedName>
</protein>
<feature type="domain" description="Major facilitator superfamily (MFS) profile" evidence="7">
    <location>
        <begin position="60"/>
        <end position="179"/>
    </location>
</feature>
<name>A0A210PW37_MIZYE</name>
<evidence type="ECO:0000256" key="1">
    <source>
        <dbReference type="ARBA" id="ARBA00004141"/>
    </source>
</evidence>
<dbReference type="Proteomes" id="UP000242188">
    <property type="component" value="Unassembled WGS sequence"/>
</dbReference>
<dbReference type="InterPro" id="IPR036259">
    <property type="entry name" value="MFS_trans_sf"/>
</dbReference>
<evidence type="ECO:0000256" key="5">
    <source>
        <dbReference type="SAM" id="MobiDB-lite"/>
    </source>
</evidence>
<dbReference type="OrthoDB" id="9626824at2759"/>
<organism evidence="8 9">
    <name type="scientific">Mizuhopecten yessoensis</name>
    <name type="common">Japanese scallop</name>
    <name type="synonym">Patinopecten yessoensis</name>
    <dbReference type="NCBI Taxonomy" id="6573"/>
    <lineage>
        <taxon>Eukaryota</taxon>
        <taxon>Metazoa</taxon>
        <taxon>Spiralia</taxon>
        <taxon>Lophotrochozoa</taxon>
        <taxon>Mollusca</taxon>
        <taxon>Bivalvia</taxon>
        <taxon>Autobranchia</taxon>
        <taxon>Pteriomorphia</taxon>
        <taxon>Pectinida</taxon>
        <taxon>Pectinoidea</taxon>
        <taxon>Pectinidae</taxon>
        <taxon>Mizuhopecten</taxon>
    </lineage>
</organism>
<dbReference type="InterPro" id="IPR020846">
    <property type="entry name" value="MFS_dom"/>
</dbReference>
<feature type="region of interest" description="Disordered" evidence="5">
    <location>
        <begin position="1"/>
        <end position="31"/>
    </location>
</feature>